<keyword evidence="3" id="KW-1185">Reference proteome</keyword>
<accession>A0A8T2TFM8</accession>
<dbReference type="OrthoDB" id="515004at2759"/>
<feature type="coiled-coil region" evidence="1">
    <location>
        <begin position="151"/>
        <end position="178"/>
    </location>
</feature>
<dbReference type="PANTHER" id="PTHR35731">
    <property type="entry name" value="8-AMINO-7-OXONONANOATE SYNTHASE"/>
    <property type="match status" value="1"/>
</dbReference>
<reference evidence="2" key="1">
    <citation type="submission" date="2021-08" db="EMBL/GenBank/DDBJ databases">
        <title>WGS assembly of Ceratopteris richardii.</title>
        <authorList>
            <person name="Marchant D.B."/>
            <person name="Chen G."/>
            <person name="Jenkins J."/>
            <person name="Shu S."/>
            <person name="Leebens-Mack J."/>
            <person name="Grimwood J."/>
            <person name="Schmutz J."/>
            <person name="Soltis P."/>
            <person name="Soltis D."/>
            <person name="Chen Z.-H."/>
        </authorList>
    </citation>
    <scope>NUCLEOTIDE SEQUENCE</scope>
    <source>
        <strain evidence="2">Whitten #5841</strain>
        <tissue evidence="2">Leaf</tissue>
    </source>
</reference>
<dbReference type="Proteomes" id="UP000825935">
    <property type="component" value="Chromosome 14"/>
</dbReference>
<protein>
    <submittedName>
        <fullName evidence="2">Uncharacterized protein</fullName>
    </submittedName>
</protein>
<evidence type="ECO:0000313" key="2">
    <source>
        <dbReference type="EMBL" id="KAH7416554.1"/>
    </source>
</evidence>
<organism evidence="2 3">
    <name type="scientific">Ceratopteris richardii</name>
    <name type="common">Triangle waterfern</name>
    <dbReference type="NCBI Taxonomy" id="49495"/>
    <lineage>
        <taxon>Eukaryota</taxon>
        <taxon>Viridiplantae</taxon>
        <taxon>Streptophyta</taxon>
        <taxon>Embryophyta</taxon>
        <taxon>Tracheophyta</taxon>
        <taxon>Polypodiopsida</taxon>
        <taxon>Polypodiidae</taxon>
        <taxon>Polypodiales</taxon>
        <taxon>Pteridineae</taxon>
        <taxon>Pteridaceae</taxon>
        <taxon>Parkerioideae</taxon>
        <taxon>Ceratopteris</taxon>
    </lineage>
</organism>
<dbReference type="PANTHER" id="PTHR35731:SF6">
    <property type="entry name" value="GTD-BINDING DOMAIN-CONTAINING PROTEIN"/>
    <property type="match status" value="1"/>
</dbReference>
<sequence length="282" mass="31541">MGPIVQQISAVFGSDLNLNRSSGSVDEIGGIIDKPFMVYAWKRSCLPMQNFLASHELIKPSRNRRRQPLVVFASSYGSSPSGSSDGAAGDPKVQQMLVDMVRIQVGKARMIEFVEERSQNLRNIADDVILEYNRIAYRTMKGFDASGSRVLRRLDADASAIEKELMIARAEMEAHSRDFEEFQVRIAYSRNEGLFFKNLYKSPKALRFKGSSTKGLVEKKVAVISTPEKDLASSYRQLLYGGLSLVMVSFLWSSSSVQPTVLMHIAREQGSLAERKAENPFE</sequence>
<evidence type="ECO:0000256" key="1">
    <source>
        <dbReference type="SAM" id="Coils"/>
    </source>
</evidence>
<comment type="caution">
    <text evidence="2">The sequence shown here is derived from an EMBL/GenBank/DDBJ whole genome shotgun (WGS) entry which is preliminary data.</text>
</comment>
<name>A0A8T2TFM8_CERRI</name>
<dbReference type="AlphaFoldDB" id="A0A8T2TFM8"/>
<proteinExistence type="predicted"/>
<evidence type="ECO:0000313" key="3">
    <source>
        <dbReference type="Proteomes" id="UP000825935"/>
    </source>
</evidence>
<gene>
    <name evidence="2" type="ORF">KP509_14G096400</name>
</gene>
<keyword evidence="1" id="KW-0175">Coiled coil</keyword>
<dbReference type="EMBL" id="CM035419">
    <property type="protein sequence ID" value="KAH7416554.1"/>
    <property type="molecule type" value="Genomic_DNA"/>
</dbReference>